<gene>
    <name evidence="1" type="ORF">S03H2_44716</name>
</gene>
<name>X1J6B3_9ZZZZ</name>
<organism evidence="1">
    <name type="scientific">marine sediment metagenome</name>
    <dbReference type="NCBI Taxonomy" id="412755"/>
    <lineage>
        <taxon>unclassified sequences</taxon>
        <taxon>metagenomes</taxon>
        <taxon>ecological metagenomes</taxon>
    </lineage>
</organism>
<evidence type="ECO:0000313" key="1">
    <source>
        <dbReference type="EMBL" id="GAH65298.1"/>
    </source>
</evidence>
<reference evidence="1" key="1">
    <citation type="journal article" date="2014" name="Front. Microbiol.">
        <title>High frequency of phylogenetically diverse reductive dehalogenase-homologous genes in deep subseafloor sedimentary metagenomes.</title>
        <authorList>
            <person name="Kawai M."/>
            <person name="Futagami T."/>
            <person name="Toyoda A."/>
            <person name="Takaki Y."/>
            <person name="Nishi S."/>
            <person name="Hori S."/>
            <person name="Arai W."/>
            <person name="Tsubouchi T."/>
            <person name="Morono Y."/>
            <person name="Uchiyama I."/>
            <person name="Ito T."/>
            <person name="Fujiyama A."/>
            <person name="Inagaki F."/>
            <person name="Takami H."/>
        </authorList>
    </citation>
    <scope>NUCLEOTIDE SEQUENCE</scope>
    <source>
        <strain evidence="1">Expedition CK06-06</strain>
    </source>
</reference>
<dbReference type="EMBL" id="BARU01027977">
    <property type="protein sequence ID" value="GAH65298.1"/>
    <property type="molecule type" value="Genomic_DNA"/>
</dbReference>
<proteinExistence type="predicted"/>
<comment type="caution">
    <text evidence="1">The sequence shown here is derived from an EMBL/GenBank/DDBJ whole genome shotgun (WGS) entry which is preliminary data.</text>
</comment>
<accession>X1J6B3</accession>
<dbReference type="AlphaFoldDB" id="X1J6B3"/>
<sequence>MKFFDFTQRDENRRVVNENKRAGRFEYKVLITKNKLINCKPKFLITKIEIKP</sequence>
<protein>
    <submittedName>
        <fullName evidence="1">Uncharacterized protein</fullName>
    </submittedName>
</protein>